<dbReference type="PROSITE" id="PS50850">
    <property type="entry name" value="MFS"/>
    <property type="match status" value="1"/>
</dbReference>
<dbReference type="GO" id="GO:0016020">
    <property type="term" value="C:membrane"/>
    <property type="evidence" value="ECO:0007669"/>
    <property type="project" value="UniProtKB-SubCell"/>
</dbReference>
<feature type="transmembrane region" description="Helical" evidence="3">
    <location>
        <begin position="483"/>
        <end position="506"/>
    </location>
</feature>
<feature type="transmembrane region" description="Helical" evidence="3">
    <location>
        <begin position="133"/>
        <end position="153"/>
    </location>
</feature>
<evidence type="ECO:0000256" key="2">
    <source>
        <dbReference type="SAM" id="MobiDB-lite"/>
    </source>
</evidence>
<feature type="transmembrane region" description="Helical" evidence="3">
    <location>
        <begin position="396"/>
        <end position="416"/>
    </location>
</feature>
<dbReference type="EMBL" id="AGNL01020688">
    <property type="protein sequence ID" value="EJK60788.1"/>
    <property type="molecule type" value="Genomic_DNA"/>
</dbReference>
<gene>
    <name evidence="5" type="ORF">THAOC_18801</name>
</gene>
<feature type="transmembrane region" description="Helical" evidence="3">
    <location>
        <begin position="231"/>
        <end position="249"/>
    </location>
</feature>
<comment type="subcellular location">
    <subcellularLocation>
        <location evidence="1">Membrane</location>
        <topology evidence="1">Multi-pass membrane protein</topology>
    </subcellularLocation>
</comment>
<dbReference type="PANTHER" id="PTHR11360:SF284">
    <property type="entry name" value="EG:103B4.3 PROTEIN-RELATED"/>
    <property type="match status" value="1"/>
</dbReference>
<feature type="transmembrane region" description="Helical" evidence="3">
    <location>
        <begin position="63"/>
        <end position="87"/>
    </location>
</feature>
<dbReference type="Proteomes" id="UP000266841">
    <property type="component" value="Unassembled WGS sequence"/>
</dbReference>
<accession>K0S3Z4</accession>
<dbReference type="GO" id="GO:0022857">
    <property type="term" value="F:transmembrane transporter activity"/>
    <property type="evidence" value="ECO:0007669"/>
    <property type="project" value="InterPro"/>
</dbReference>
<feature type="region of interest" description="Disordered" evidence="2">
    <location>
        <begin position="1"/>
        <end position="24"/>
    </location>
</feature>
<dbReference type="InterPro" id="IPR011701">
    <property type="entry name" value="MFS"/>
</dbReference>
<keyword evidence="3" id="KW-0812">Transmembrane</keyword>
<feature type="region of interest" description="Disordered" evidence="2">
    <location>
        <begin position="576"/>
        <end position="597"/>
    </location>
</feature>
<feature type="transmembrane region" description="Helical" evidence="3">
    <location>
        <begin position="548"/>
        <end position="571"/>
    </location>
</feature>
<dbReference type="AlphaFoldDB" id="K0S3Z4"/>
<feature type="transmembrane region" description="Helical" evidence="3">
    <location>
        <begin position="99"/>
        <end position="121"/>
    </location>
</feature>
<evidence type="ECO:0000313" key="6">
    <source>
        <dbReference type="Proteomes" id="UP000266841"/>
    </source>
</evidence>
<keyword evidence="3" id="KW-0472">Membrane</keyword>
<keyword evidence="6" id="KW-1185">Reference proteome</keyword>
<reference evidence="5 6" key="1">
    <citation type="journal article" date="2012" name="Genome Biol.">
        <title>Genome and low-iron response of an oceanic diatom adapted to chronic iron limitation.</title>
        <authorList>
            <person name="Lommer M."/>
            <person name="Specht M."/>
            <person name="Roy A.S."/>
            <person name="Kraemer L."/>
            <person name="Andreson R."/>
            <person name="Gutowska M.A."/>
            <person name="Wolf J."/>
            <person name="Bergner S.V."/>
            <person name="Schilhabel M.B."/>
            <person name="Klostermeier U.C."/>
            <person name="Beiko R.G."/>
            <person name="Rosenstiel P."/>
            <person name="Hippler M."/>
            <person name="Laroche J."/>
        </authorList>
    </citation>
    <scope>NUCLEOTIDE SEQUENCE [LARGE SCALE GENOMIC DNA]</scope>
    <source>
        <strain evidence="5 6">CCMP1005</strain>
    </source>
</reference>
<evidence type="ECO:0000256" key="3">
    <source>
        <dbReference type="SAM" id="Phobius"/>
    </source>
</evidence>
<proteinExistence type="predicted"/>
<dbReference type="InterPro" id="IPR036259">
    <property type="entry name" value="MFS_trans_sf"/>
</dbReference>
<feature type="transmembrane region" description="Helical" evidence="3">
    <location>
        <begin position="460"/>
        <end position="477"/>
    </location>
</feature>
<name>K0S3Z4_THAOC</name>
<dbReference type="PANTHER" id="PTHR11360">
    <property type="entry name" value="MONOCARBOXYLATE TRANSPORTER"/>
    <property type="match status" value="1"/>
</dbReference>
<sequence>MSKIMDKRPVTSSRYARSPSPHPTCNATESLDCCIGRPQDSKGVGPPPVPPASTMREVYHGHLILISTFLLNFCAVGAFNTAGLYLGPLSASFPSASTGALALFCSVQIVTGLLSSFLGGIAQDALDRRGVRLGWLFAGGGLLMLVGFASAAASGTVGGVLAGSALLGAGLGFGGFVAGGVCVLWYERSRGTMLLLAMSGQGVGAIFYAWATSALIERYGGMTGDPWRPAMRWMGLFSFVVCVIAAVPMRMPTGDEVETHETAELIQNDHIAYGSASIVEPPGPRKANDRRRDLRRWTSVTAFQKNSMLKSMRSMRNVLAERDHGRARRYTMLSSFQAVGSARWLALEDLRDVGKSLDDSMHCDDALKVEVKASLEDNDGDGQFTLGQVSLSRTSLIMNAFMLVACFQILNMQVLLPSYVESLGLPPSMAGKALSMFGVGDLLSKFVLGPVTDKIGARRMLAVSFYALSALFGAWPMCTTGTSLNALALLYGSFCSTISSLPLIILADAYGERSSEHVLALNGIANMFKFPGYLLGPPIGGVLVEMTGGFGLPALFSGIGTFVASTLLLALPSPQEQQKQLSMSEKPSKSEVSTIDQ</sequence>
<protein>
    <recommendedName>
        <fullName evidence="4">Major facilitator superfamily (MFS) profile domain-containing protein</fullName>
    </recommendedName>
</protein>
<feature type="transmembrane region" description="Helical" evidence="3">
    <location>
        <begin position="165"/>
        <end position="186"/>
    </location>
</feature>
<dbReference type="InterPro" id="IPR050327">
    <property type="entry name" value="Proton-linked_MCT"/>
</dbReference>
<feature type="transmembrane region" description="Helical" evidence="3">
    <location>
        <begin position="193"/>
        <end position="211"/>
    </location>
</feature>
<dbReference type="InterPro" id="IPR020846">
    <property type="entry name" value="MFS_dom"/>
</dbReference>
<organism evidence="5 6">
    <name type="scientific">Thalassiosira oceanica</name>
    <name type="common">Marine diatom</name>
    <dbReference type="NCBI Taxonomy" id="159749"/>
    <lineage>
        <taxon>Eukaryota</taxon>
        <taxon>Sar</taxon>
        <taxon>Stramenopiles</taxon>
        <taxon>Ochrophyta</taxon>
        <taxon>Bacillariophyta</taxon>
        <taxon>Coscinodiscophyceae</taxon>
        <taxon>Thalassiosirophycidae</taxon>
        <taxon>Thalassiosirales</taxon>
        <taxon>Thalassiosiraceae</taxon>
        <taxon>Thalassiosira</taxon>
    </lineage>
</organism>
<evidence type="ECO:0000259" key="4">
    <source>
        <dbReference type="PROSITE" id="PS50850"/>
    </source>
</evidence>
<dbReference type="OrthoDB" id="6509908at2759"/>
<comment type="caution">
    <text evidence="5">The sequence shown here is derived from an EMBL/GenBank/DDBJ whole genome shotgun (WGS) entry which is preliminary data.</text>
</comment>
<keyword evidence="3" id="KW-1133">Transmembrane helix</keyword>
<dbReference type="Gene3D" id="1.20.1250.20">
    <property type="entry name" value="MFS general substrate transporter like domains"/>
    <property type="match status" value="2"/>
</dbReference>
<evidence type="ECO:0000256" key="1">
    <source>
        <dbReference type="ARBA" id="ARBA00004141"/>
    </source>
</evidence>
<dbReference type="Pfam" id="PF07690">
    <property type="entry name" value="MFS_1"/>
    <property type="match status" value="2"/>
</dbReference>
<evidence type="ECO:0000313" key="5">
    <source>
        <dbReference type="EMBL" id="EJK60788.1"/>
    </source>
</evidence>
<dbReference type="SUPFAM" id="SSF103473">
    <property type="entry name" value="MFS general substrate transporter"/>
    <property type="match status" value="1"/>
</dbReference>
<feature type="domain" description="Major facilitator superfamily (MFS) profile" evidence="4">
    <location>
        <begin position="392"/>
        <end position="597"/>
    </location>
</feature>
<dbReference type="OMA" id="LNRVRCR"/>
<dbReference type="eggNOG" id="KOG2504">
    <property type="taxonomic scope" value="Eukaryota"/>
</dbReference>